<dbReference type="SUPFAM" id="SSF51230">
    <property type="entry name" value="Single hybrid motif"/>
    <property type="match status" value="1"/>
</dbReference>
<comment type="cofactor">
    <cofactor evidence="3">
        <name>(R)-lipoate</name>
        <dbReference type="ChEBI" id="CHEBI:83088"/>
    </cofactor>
    <text evidence="3">Binds 1 lipoyl cofactor covalently.</text>
</comment>
<feature type="modified residue" description="N6-lipoyllysine" evidence="3 4">
    <location>
        <position position="65"/>
    </location>
</feature>
<dbReference type="NCBIfam" id="TIGR00527">
    <property type="entry name" value="gcvH"/>
    <property type="match status" value="1"/>
</dbReference>
<gene>
    <name evidence="3" type="primary">gcvH</name>
    <name evidence="6" type="ORF">SAMN05216526_1576</name>
</gene>
<dbReference type="Pfam" id="PF01597">
    <property type="entry name" value="GCV_H"/>
    <property type="match status" value="1"/>
</dbReference>
<evidence type="ECO:0000256" key="4">
    <source>
        <dbReference type="PIRSR" id="PIRSR617453-50"/>
    </source>
</evidence>
<dbReference type="InterPro" id="IPR033753">
    <property type="entry name" value="GCV_H/Fam206"/>
</dbReference>
<dbReference type="OrthoDB" id="9796712at2"/>
<evidence type="ECO:0000259" key="5">
    <source>
        <dbReference type="PROSITE" id="PS50968"/>
    </source>
</evidence>
<keyword evidence="2 3" id="KW-0450">Lipoyl</keyword>
<dbReference type="GO" id="GO:0009249">
    <property type="term" value="P:protein lipoylation"/>
    <property type="evidence" value="ECO:0007669"/>
    <property type="project" value="TreeGrafter"/>
</dbReference>
<sequence length="130" mass="13492">MSEVPGELKYCQSHEWVRKEADGSLTVGISDHAQALLGDLVFVETPEVGASFAAGDACAVVESVKAASDVYAPVAGEVLAVNEDLADSPEAVNNEPYGAGWIFRLQPADAAAVDALLDAATYTAHIESEG</sequence>
<dbReference type="InterPro" id="IPR011053">
    <property type="entry name" value="Single_hybrid_motif"/>
</dbReference>
<dbReference type="GO" id="GO:0005829">
    <property type="term" value="C:cytosol"/>
    <property type="evidence" value="ECO:0007669"/>
    <property type="project" value="TreeGrafter"/>
</dbReference>
<evidence type="ECO:0000256" key="1">
    <source>
        <dbReference type="ARBA" id="ARBA00009249"/>
    </source>
</evidence>
<accession>A0A1R3W3R1</accession>
<dbReference type="Gene3D" id="2.40.50.100">
    <property type="match status" value="1"/>
</dbReference>
<dbReference type="PANTHER" id="PTHR11715">
    <property type="entry name" value="GLYCINE CLEAVAGE SYSTEM H PROTEIN"/>
    <property type="match status" value="1"/>
</dbReference>
<feature type="domain" description="Lipoyl-binding" evidence="5">
    <location>
        <begin position="24"/>
        <end position="106"/>
    </location>
</feature>
<dbReference type="InterPro" id="IPR003016">
    <property type="entry name" value="2-oxoA_DH_lipoyl-BS"/>
</dbReference>
<dbReference type="InterPro" id="IPR000089">
    <property type="entry name" value="Biotin_lipoyl"/>
</dbReference>
<dbReference type="RefSeq" id="WP_076755999.1">
    <property type="nucleotide sequence ID" value="NZ_CP023018.1"/>
</dbReference>
<evidence type="ECO:0000313" key="7">
    <source>
        <dbReference type="Proteomes" id="UP000223759"/>
    </source>
</evidence>
<dbReference type="EMBL" id="FTPK01000003">
    <property type="protein sequence ID" value="SIT72120.1"/>
    <property type="molecule type" value="Genomic_DNA"/>
</dbReference>
<dbReference type="HAMAP" id="MF_00272">
    <property type="entry name" value="GcvH"/>
    <property type="match status" value="1"/>
</dbReference>
<keyword evidence="7" id="KW-1185">Reference proteome</keyword>
<protein>
    <recommendedName>
        <fullName evidence="3">Glycine cleavage system H protein</fullName>
    </recommendedName>
</protein>
<reference evidence="6 7" key="1">
    <citation type="submission" date="2017-01" db="EMBL/GenBank/DDBJ databases">
        <authorList>
            <person name="Mah S.A."/>
            <person name="Swanson W.J."/>
            <person name="Moy G.W."/>
            <person name="Vacquier V.D."/>
        </authorList>
    </citation>
    <scope>NUCLEOTIDE SEQUENCE [LARGE SCALE GENOMIC DNA]</scope>
    <source>
        <strain evidence="6 7">M9</strain>
    </source>
</reference>
<comment type="similarity">
    <text evidence="1 3">Belongs to the GcvH family.</text>
</comment>
<dbReference type="CDD" id="cd06848">
    <property type="entry name" value="GCS_H"/>
    <property type="match status" value="1"/>
</dbReference>
<dbReference type="PROSITE" id="PS50968">
    <property type="entry name" value="BIOTINYL_LIPOYL"/>
    <property type="match status" value="1"/>
</dbReference>
<comment type="subunit">
    <text evidence="3">The glycine cleavage system is composed of four proteins: P, T, L and H.</text>
</comment>
<dbReference type="GO" id="GO:0005960">
    <property type="term" value="C:glycine cleavage complex"/>
    <property type="evidence" value="ECO:0007669"/>
    <property type="project" value="InterPro"/>
</dbReference>
<dbReference type="Proteomes" id="UP000223759">
    <property type="component" value="Unassembled WGS sequence"/>
</dbReference>
<dbReference type="GO" id="GO:0019464">
    <property type="term" value="P:glycine decarboxylation via glycine cleavage system"/>
    <property type="evidence" value="ECO:0007669"/>
    <property type="project" value="UniProtKB-UniRule"/>
</dbReference>
<dbReference type="AlphaFoldDB" id="A0A1R3W3R1"/>
<dbReference type="PANTHER" id="PTHR11715:SF3">
    <property type="entry name" value="GLYCINE CLEAVAGE SYSTEM H PROTEIN-RELATED"/>
    <property type="match status" value="1"/>
</dbReference>
<evidence type="ECO:0000256" key="3">
    <source>
        <dbReference type="HAMAP-Rule" id="MF_00272"/>
    </source>
</evidence>
<organism evidence="6 7">
    <name type="scientific">Ectothiorhodosinus mongolicus</name>
    <dbReference type="NCBI Taxonomy" id="233100"/>
    <lineage>
        <taxon>Bacteria</taxon>
        <taxon>Pseudomonadati</taxon>
        <taxon>Pseudomonadota</taxon>
        <taxon>Gammaproteobacteria</taxon>
        <taxon>Chromatiales</taxon>
        <taxon>Ectothiorhodospiraceae</taxon>
        <taxon>Ectothiorhodosinus</taxon>
    </lineage>
</organism>
<proteinExistence type="inferred from homology"/>
<name>A0A1R3W3R1_9GAMM</name>
<dbReference type="STRING" id="233100.SAMN05216526_1576"/>
<evidence type="ECO:0000313" key="6">
    <source>
        <dbReference type="EMBL" id="SIT72120.1"/>
    </source>
</evidence>
<dbReference type="InterPro" id="IPR002930">
    <property type="entry name" value="GCV_H"/>
</dbReference>
<comment type="function">
    <text evidence="3">The glycine cleavage system catalyzes the degradation of glycine. The H protein shuttles the methylamine group of glycine from the P protein to the T protein.</text>
</comment>
<evidence type="ECO:0000256" key="2">
    <source>
        <dbReference type="ARBA" id="ARBA00022823"/>
    </source>
</evidence>
<dbReference type="NCBIfam" id="NF002270">
    <property type="entry name" value="PRK01202.1"/>
    <property type="match status" value="1"/>
</dbReference>
<dbReference type="PROSITE" id="PS00189">
    <property type="entry name" value="LIPOYL"/>
    <property type="match status" value="1"/>
</dbReference>
<dbReference type="InterPro" id="IPR017453">
    <property type="entry name" value="GCV_H_sub"/>
</dbReference>